<dbReference type="InterPro" id="IPR011083">
    <property type="entry name" value="Phage_tail_collar_dom"/>
</dbReference>
<evidence type="ECO:0000259" key="1">
    <source>
        <dbReference type="Pfam" id="PF07484"/>
    </source>
</evidence>
<dbReference type="EMBL" id="KY971610">
    <property type="protein sequence ID" value="ASD52072.1"/>
    <property type="molecule type" value="Genomic_DNA"/>
</dbReference>
<dbReference type="Pfam" id="PF09089">
    <property type="entry name" value="gp12-short_mid"/>
    <property type="match status" value="1"/>
</dbReference>
<dbReference type="Proteomes" id="UP000247773">
    <property type="component" value="Genome"/>
</dbReference>
<dbReference type="Gene3D" id="3.90.1340.10">
    <property type="entry name" value="Phage tail collar domain"/>
    <property type="match status" value="1"/>
</dbReference>
<feature type="domain" description="Short tail fibre protein C-terminal" evidence="3">
    <location>
        <begin position="413"/>
        <end position="506"/>
    </location>
</feature>
<gene>
    <name evidence="4" type="ORF">PspYZU05_120</name>
</gene>
<dbReference type="GO" id="GO:0098024">
    <property type="term" value="C:virus tail, fiber"/>
    <property type="evidence" value="ECO:0007669"/>
    <property type="project" value="InterPro"/>
</dbReference>
<dbReference type="InterPro" id="IPR015173">
    <property type="entry name" value="Phage_T4_Gp12"/>
</dbReference>
<organism evidence="4 5">
    <name type="scientific">Pseudomonas phage PspYZU05</name>
    <dbReference type="NCBI Taxonomy" id="1983556"/>
    <lineage>
        <taxon>Viruses</taxon>
        <taxon>Duplodnaviria</taxon>
        <taxon>Heunggongvirae</taxon>
        <taxon>Uroviricota</taxon>
        <taxon>Caudoviricetes</taxon>
        <taxon>Pantevenvirales</taxon>
        <taxon>Straboviridae</taxon>
        <taxon>Jiangsuvirus</taxon>
        <taxon>Jiangsuvirus pspyzu05</taxon>
    </lineage>
</organism>
<feature type="domain" description="Bacteriophage T4 Gp12" evidence="2">
    <location>
        <begin position="251"/>
        <end position="308"/>
    </location>
</feature>
<reference evidence="4 5" key="1">
    <citation type="submission" date="2017-04" db="EMBL/GenBank/DDBJ databases">
        <title>Isolation of lytic bacteriophages infecting Pseudomonas strains for biocontrol of fish and shrimp spoilage during chilled storage.</title>
        <authorList>
            <person name="Yang Z."/>
            <person name="Tao X."/>
            <person name="Gao L."/>
            <person name="Rao S."/>
        </authorList>
    </citation>
    <scope>NUCLEOTIDE SEQUENCE [LARGE SCALE GENOMIC DNA]</scope>
</reference>
<dbReference type="InterPro" id="IPR027448">
    <property type="entry name" value="Short_tail_fibre_C"/>
</dbReference>
<feature type="domain" description="Phage tail collar" evidence="1">
    <location>
        <begin position="325"/>
        <end position="381"/>
    </location>
</feature>
<dbReference type="GO" id="GO:0046872">
    <property type="term" value="F:metal ion binding"/>
    <property type="evidence" value="ECO:0007669"/>
    <property type="project" value="InterPro"/>
</dbReference>
<dbReference type="SUPFAM" id="SSF69349">
    <property type="entry name" value="Phage fibre proteins"/>
    <property type="match status" value="1"/>
</dbReference>
<dbReference type="Pfam" id="PF07484">
    <property type="entry name" value="Collar"/>
    <property type="match status" value="1"/>
</dbReference>
<keyword evidence="5" id="KW-1185">Reference proteome</keyword>
<accession>A0A2U7NS03</accession>
<dbReference type="Pfam" id="PF14928">
    <property type="entry name" value="S_tail_recep_bd"/>
    <property type="match status" value="1"/>
</dbReference>
<sequence>MSNTIEHISDEAKYVEFNPNGTSFPISITNVQAALAALNPVAVQGVQLATTAVAGSIRIATQTEVDAGVSNSTAVTPSTLKSAILKPPASYTGAGVIRIATQTEANAGAIDTAVIVPKTMAVAISNAINVRATESVFGTIKLSNEAAAKAGVDDTTAMTPLKTRMAIAAATSILPAWGAASETVQGVVYLATAAQTAAGTLRDGYAVSPYGLAKLVASETKRGLAQIANSAEIAAGTDTTKYVTPSSLLLRTGNTSRIGLVKLSNVVGTGDANTALSPLADIMHTRGGQSVAGTTTLQTLNVTNINYNGKQVATTDMIKDSVPVGAIYIWPSASLPSIDYLICDGRTLSRLDYPDLFTRIGYTYGGSGLSFKIPDMRGMFVRGTGTSQAILDARATDNKGKEGLGVGCSGGNLGEVQSQQVRYHKHDSGWGEYPSNRSQARNGISMTRGFQGAKKHDWDNYKYFTNDGYEVDSEGTRDSIGTMNSRNLIGKENRPWNISMNYIIKVK</sequence>
<name>A0A2U7NS03_9CAUD</name>
<dbReference type="Gene3D" id="4.10.1070.10">
    <property type="entry name" value="receptor-binding domain of the bacteriophage t4 short tail fibre, domain 2"/>
    <property type="match status" value="1"/>
</dbReference>
<protein>
    <submittedName>
        <fullName evidence="4">Short tail fiber protein</fullName>
    </submittedName>
</protein>
<dbReference type="SUPFAM" id="SSF88874">
    <property type="entry name" value="Receptor-binding domain of short tail fibre protein gp12"/>
    <property type="match status" value="1"/>
</dbReference>
<evidence type="ECO:0000313" key="4">
    <source>
        <dbReference type="EMBL" id="ASD52072.1"/>
    </source>
</evidence>
<evidence type="ECO:0000259" key="2">
    <source>
        <dbReference type="Pfam" id="PF09089"/>
    </source>
</evidence>
<dbReference type="InterPro" id="IPR037053">
    <property type="entry name" value="Phage_tail_collar_dom_sf"/>
</dbReference>
<dbReference type="InterPro" id="IPR044916">
    <property type="entry name" value="Short_tail_fibre_C_sf"/>
</dbReference>
<proteinExistence type="predicted"/>
<evidence type="ECO:0000313" key="5">
    <source>
        <dbReference type="Proteomes" id="UP000247773"/>
    </source>
</evidence>
<evidence type="ECO:0000259" key="3">
    <source>
        <dbReference type="Pfam" id="PF14928"/>
    </source>
</evidence>